<dbReference type="PANTHER" id="PTHR45947">
    <property type="entry name" value="SULFOQUINOVOSYL TRANSFERASE SQD2"/>
    <property type="match status" value="1"/>
</dbReference>
<dbReference type="GO" id="GO:0016758">
    <property type="term" value="F:hexosyltransferase activity"/>
    <property type="evidence" value="ECO:0007669"/>
    <property type="project" value="TreeGrafter"/>
</dbReference>
<evidence type="ECO:0000313" key="1">
    <source>
        <dbReference type="EMBL" id="TFE22645.1"/>
    </source>
</evidence>
<dbReference type="OrthoDB" id="9811902at2"/>
<accession>A0A4Y8LT77</accession>
<gene>
    <name evidence="1" type="ORF">E2980_21495</name>
</gene>
<dbReference type="PANTHER" id="PTHR45947:SF3">
    <property type="entry name" value="SULFOQUINOVOSYL TRANSFERASE SQD2"/>
    <property type="match status" value="1"/>
</dbReference>
<dbReference type="EMBL" id="SOMN01000044">
    <property type="protein sequence ID" value="TFE22645.1"/>
    <property type="molecule type" value="Genomic_DNA"/>
</dbReference>
<dbReference type="RefSeq" id="WP_135154305.1">
    <property type="nucleotide sequence ID" value="NZ_SOMN01000044.1"/>
</dbReference>
<dbReference type="AlphaFoldDB" id="A0A4Y8LT77"/>
<keyword evidence="2" id="KW-1185">Reference proteome</keyword>
<comment type="caution">
    <text evidence="1">The sequence shown here is derived from an EMBL/GenBank/DDBJ whole genome shotgun (WGS) entry which is preliminary data.</text>
</comment>
<keyword evidence="1" id="KW-0808">Transferase</keyword>
<dbReference type="SUPFAM" id="SSF53756">
    <property type="entry name" value="UDP-Glycosyltransferase/glycogen phosphorylase"/>
    <property type="match status" value="1"/>
</dbReference>
<dbReference type="Gene3D" id="3.40.50.2000">
    <property type="entry name" value="Glycogen Phosphorylase B"/>
    <property type="match status" value="1"/>
</dbReference>
<organism evidence="1 2">
    <name type="scientific">Cohnella luojiensis</name>
    <dbReference type="NCBI Taxonomy" id="652876"/>
    <lineage>
        <taxon>Bacteria</taxon>
        <taxon>Bacillati</taxon>
        <taxon>Bacillota</taxon>
        <taxon>Bacilli</taxon>
        <taxon>Bacillales</taxon>
        <taxon>Paenibacillaceae</taxon>
        <taxon>Cohnella</taxon>
    </lineage>
</organism>
<name>A0A4Y8LT77_9BACL</name>
<dbReference type="Pfam" id="PF13692">
    <property type="entry name" value="Glyco_trans_1_4"/>
    <property type="match status" value="1"/>
</dbReference>
<sequence>MSTNENQKILAFATQGSNGDDENRLKSLLSKVQPYFYPFERINKRKSFWGILRHIICERPNLVVMEGTGLSGGMALLLGLSLRKVPYVISSGDAVGPYISSKHPMLGPLFNWYERRLYKHATGFIGWTPYLTGRALTYGSKFAMTAAGWAPSALCEEDIDRSRSYIRKRFGIPVNNIVVGIVGSLNWNRRAGYCYGYELVMAAQKLKRKDITVFIVGDGDGRGRLEKITDRANLSNVIYTGRIPREEVPKYLAAMDLASLPQSIDQVGSFRYTTKLSEYLSAGLPIVMGKTPMSYDLNGEWIYRIQGIKPWSDTYIESLVVLLEDISSQGIKERKKSVPRKPPLFDKDVQISNVSEFIQDILLEIKA</sequence>
<dbReference type="Proteomes" id="UP000297900">
    <property type="component" value="Unassembled WGS sequence"/>
</dbReference>
<evidence type="ECO:0000313" key="2">
    <source>
        <dbReference type="Proteomes" id="UP000297900"/>
    </source>
</evidence>
<reference evidence="1 2" key="1">
    <citation type="submission" date="2019-03" db="EMBL/GenBank/DDBJ databases">
        <title>Cohnella endophytica sp. nov., a novel endophytic bacterium isolated from bark of Sonneratia apetala.</title>
        <authorList>
            <person name="Tuo L."/>
        </authorList>
    </citation>
    <scope>NUCLEOTIDE SEQUENCE [LARGE SCALE GENOMIC DNA]</scope>
    <source>
        <strain evidence="1 2">CCTCC AB 208254</strain>
    </source>
</reference>
<dbReference type="InterPro" id="IPR050194">
    <property type="entry name" value="Glycosyltransferase_grp1"/>
</dbReference>
<protein>
    <submittedName>
        <fullName evidence="1">Glycosyltransferase</fullName>
    </submittedName>
</protein>
<proteinExistence type="predicted"/>